<protein>
    <submittedName>
        <fullName evidence="2">COG3178: Predicted phosphotransferase related to Ser/Thr protein kinases</fullName>
    </submittedName>
</protein>
<dbReference type="InterPro" id="IPR002575">
    <property type="entry name" value="Aminoglycoside_PTrfase"/>
</dbReference>
<keyword evidence="2" id="KW-0808">Transferase</keyword>
<proteinExistence type="predicted"/>
<feature type="domain" description="Aminoglycoside phosphotransferase" evidence="1">
    <location>
        <begin position="18"/>
        <end position="226"/>
    </location>
</feature>
<dbReference type="AlphaFoldDB" id="A0A6S6TIY3"/>
<dbReference type="Pfam" id="PF01636">
    <property type="entry name" value="APH"/>
    <property type="match status" value="1"/>
</dbReference>
<accession>A0A6S6TIY3</accession>
<sequence>MQAIEKWIADLGYKDYTLTVITADASSRQYYRLSVGEESFVIMDSSADKDSMYPFIDISVRLLKAKVEVPRIISQNIKEGFLLLSDLGSQHLADMLSPMSVELLYMKGISEIVKMQEIDTTGMDVYDKTFLMSEMNLMEEWYLRQHKSIFLSDKGLKNLENILEIIADEVLAQPQNIFVHRDFHSRNIMLESGKLALIDYQDAMSGALTYDLVSLLKDVYVEFDAKKMEELALEFKALKGLDVSDEEFLRWFDFMALQRHIKILGIFSRLNIRDAKSSYLKDIPLTLKYVLEVCEKYDVLAPLGELLKR</sequence>
<dbReference type="Gene3D" id="3.30.200.20">
    <property type="entry name" value="Phosphorylase Kinase, domain 1"/>
    <property type="match status" value="1"/>
</dbReference>
<dbReference type="GO" id="GO:0016301">
    <property type="term" value="F:kinase activity"/>
    <property type="evidence" value="ECO:0007669"/>
    <property type="project" value="UniProtKB-KW"/>
</dbReference>
<evidence type="ECO:0000259" key="1">
    <source>
        <dbReference type="Pfam" id="PF01636"/>
    </source>
</evidence>
<evidence type="ECO:0000313" key="2">
    <source>
        <dbReference type="EMBL" id="CAA6815502.1"/>
    </source>
</evidence>
<keyword evidence="2" id="KW-0418">Kinase</keyword>
<dbReference type="InterPro" id="IPR011009">
    <property type="entry name" value="Kinase-like_dom_sf"/>
</dbReference>
<dbReference type="SUPFAM" id="SSF56112">
    <property type="entry name" value="Protein kinase-like (PK-like)"/>
    <property type="match status" value="1"/>
</dbReference>
<reference evidence="2" key="1">
    <citation type="submission" date="2020-01" db="EMBL/GenBank/DDBJ databases">
        <authorList>
            <person name="Meier V. D."/>
            <person name="Meier V D."/>
        </authorList>
    </citation>
    <scope>NUCLEOTIDE SEQUENCE</scope>
    <source>
        <strain evidence="2">HLG_WM_MAG_06</strain>
    </source>
</reference>
<dbReference type="Gene3D" id="3.90.1200.10">
    <property type="match status" value="1"/>
</dbReference>
<organism evidence="2">
    <name type="scientific">uncultured Sulfurovum sp</name>
    <dbReference type="NCBI Taxonomy" id="269237"/>
    <lineage>
        <taxon>Bacteria</taxon>
        <taxon>Pseudomonadati</taxon>
        <taxon>Campylobacterota</taxon>
        <taxon>Epsilonproteobacteria</taxon>
        <taxon>Campylobacterales</taxon>
        <taxon>Sulfurovaceae</taxon>
        <taxon>Sulfurovum</taxon>
        <taxon>environmental samples</taxon>
    </lineage>
</organism>
<gene>
    <name evidence="2" type="ORF">HELGO_WM7114</name>
</gene>
<name>A0A6S6TIY3_9BACT</name>
<dbReference type="EMBL" id="CACVAP010000083">
    <property type="protein sequence ID" value="CAA6815502.1"/>
    <property type="molecule type" value="Genomic_DNA"/>
</dbReference>